<dbReference type="InterPro" id="IPR011234">
    <property type="entry name" value="Fumarylacetoacetase-like_C"/>
</dbReference>
<evidence type="ECO:0000313" key="4">
    <source>
        <dbReference type="Proteomes" id="UP000198555"/>
    </source>
</evidence>
<proteinExistence type="predicted"/>
<dbReference type="SUPFAM" id="SSF56529">
    <property type="entry name" value="FAH"/>
    <property type="match status" value="1"/>
</dbReference>
<dbReference type="PANTHER" id="PTHR11820:SF7">
    <property type="entry name" value="ACYLPYRUVASE FAHD1, MITOCHONDRIAL"/>
    <property type="match status" value="1"/>
</dbReference>
<dbReference type="EMBL" id="FNWX01000016">
    <property type="protein sequence ID" value="SEH63268.1"/>
    <property type="molecule type" value="Genomic_DNA"/>
</dbReference>
<keyword evidence="1" id="KW-0479">Metal-binding</keyword>
<feature type="domain" description="Fumarylacetoacetase-like C-terminal" evidence="2">
    <location>
        <begin position="2"/>
        <end position="188"/>
    </location>
</feature>
<name>A0A1H6JVC4_9FLAO</name>
<dbReference type="AlphaFoldDB" id="A0A1H6JVC4"/>
<evidence type="ECO:0000256" key="1">
    <source>
        <dbReference type="ARBA" id="ARBA00022723"/>
    </source>
</evidence>
<sequence>MKIICIGRNYSEHAKELGNEVPEDPVIFMKPDTAVLKKGSDFYIPEFSDDVHYELEVVLKISKGGKYIQKEAASKHYEEIGLGIDFTARDLQSKLKNKGLPWELAKGFDGSAVLSDFISKENYDLQNLNFSLAKNQQVVQNGNTKDMIFSFDDIIAFASQYFTLRVGDLIFTGTPQGVGKVSENDYLEAYLEDDKMFGLKVQ</sequence>
<reference evidence="4" key="1">
    <citation type="submission" date="2016-10" db="EMBL/GenBank/DDBJ databases">
        <authorList>
            <person name="Varghese N."/>
            <person name="Submissions S."/>
        </authorList>
    </citation>
    <scope>NUCLEOTIDE SEQUENCE [LARGE SCALE GENOMIC DNA]</scope>
    <source>
        <strain evidence="4">DSM 19326</strain>
    </source>
</reference>
<keyword evidence="4" id="KW-1185">Reference proteome</keyword>
<organism evidence="3 4">
    <name type="scientific">Epilithonimonas hominis</name>
    <dbReference type="NCBI Taxonomy" id="420404"/>
    <lineage>
        <taxon>Bacteria</taxon>
        <taxon>Pseudomonadati</taxon>
        <taxon>Bacteroidota</taxon>
        <taxon>Flavobacteriia</taxon>
        <taxon>Flavobacteriales</taxon>
        <taxon>Weeksellaceae</taxon>
        <taxon>Chryseobacterium group</taxon>
        <taxon>Epilithonimonas</taxon>
    </lineage>
</organism>
<evidence type="ECO:0000259" key="2">
    <source>
        <dbReference type="Pfam" id="PF01557"/>
    </source>
</evidence>
<dbReference type="Gene3D" id="3.90.850.10">
    <property type="entry name" value="Fumarylacetoacetase-like, C-terminal domain"/>
    <property type="match status" value="1"/>
</dbReference>
<dbReference type="GO" id="GO:0046872">
    <property type="term" value="F:metal ion binding"/>
    <property type="evidence" value="ECO:0007669"/>
    <property type="project" value="UniProtKB-KW"/>
</dbReference>
<dbReference type="PANTHER" id="PTHR11820">
    <property type="entry name" value="ACYLPYRUVASE"/>
    <property type="match status" value="1"/>
</dbReference>
<evidence type="ECO:0000313" key="3">
    <source>
        <dbReference type="EMBL" id="SEH63268.1"/>
    </source>
</evidence>
<dbReference type="Pfam" id="PF01557">
    <property type="entry name" value="FAA_hydrolase"/>
    <property type="match status" value="1"/>
</dbReference>
<protein>
    <submittedName>
        <fullName evidence="3">2-keto-4-pentenoate hydratase/2-oxohepta-3-ene-1,7-dioic acid hydratase (Catechol pathway)</fullName>
    </submittedName>
</protein>
<dbReference type="InterPro" id="IPR036663">
    <property type="entry name" value="Fumarylacetoacetase_C_sf"/>
</dbReference>
<dbReference type="RefSeq" id="WP_089769858.1">
    <property type="nucleotide sequence ID" value="NZ_FNWX01000016.1"/>
</dbReference>
<dbReference type="GO" id="GO:0018773">
    <property type="term" value="F:acetylpyruvate hydrolase activity"/>
    <property type="evidence" value="ECO:0007669"/>
    <property type="project" value="TreeGrafter"/>
</dbReference>
<accession>A0A1H6JVC4</accession>
<dbReference type="Proteomes" id="UP000198555">
    <property type="component" value="Unassembled WGS sequence"/>
</dbReference>
<dbReference type="STRING" id="420404.SAMN05421793_11660"/>
<gene>
    <name evidence="3" type="ORF">SAMN05421793_11660</name>
</gene>